<dbReference type="CDD" id="cd17546">
    <property type="entry name" value="REC_hyHK_CKI1_RcsC-like"/>
    <property type="match status" value="1"/>
</dbReference>
<dbReference type="Pfam" id="PF02518">
    <property type="entry name" value="HATPase_c"/>
    <property type="match status" value="1"/>
</dbReference>
<sequence>MIIEDEELRDIYKTATSERLQKLEASLLRLEKQPRDSKSLDEFLREAHTLKGDSRMLGVIDVEKLTHQIEERVAGVRRGEAILNEYLFDRLYRGLDALRELIHEAVTGTKAAIDVVEVMARLTGEDGTETDSPSKISLETEDNSKDTFPGEESSFTPDTLETIRVESGKLDRLMGQTGELTVTNARIARQMTDIDDLIELYEDWQKEADGPIERHQKRLETLGILLDRLKDTATENFARLEAIAGDLDSGIRQLRLLPLSNLFAFFPRMVRDLAREMGKEIDLIIEGGDIPADKRIIEEMKDPILHILRNAIDHGCETVEERIAIGKPPRATIRLRGYSDGSRVGIEISDDGRGLDLEKIKNTAVRRGLYSAEQLDRFPDEQLRSLIFAPGFSTRDRVTEISGRGIGLDAVRNSIERLKGTLSLTSVLGMGCLFRIEIRATLATTSVLILRVAHLLCSLPVESVETVRLISREEISRSDGRSVMLWNDRPVTVAWLADLLEVPVTVPRSPVAAGESQKSIPCVVLRVGEERLALLVDEAIDQQEILIKPPCKVLQRIRNVTGSTILTTGEVCTLLNPLDLLETVNKGFRPAPIIEIEENPVSRKLLLVEDSIVIRTQLQRLLTTAGYEVSIATNGWEGLQKLESESFAAVVSDVEMPDLNGLEMTSRIRQQENYRDLPIVLVTTLATEEDKRRGAEAGANAYLTKGDFDQKILLKTLAELIENRYR</sequence>
<accession>A0AAW9QVT3</accession>
<protein>
    <recommendedName>
        <fullName evidence="2">histidine kinase</fullName>
        <ecNumber evidence="2">2.7.13.3</ecNumber>
    </recommendedName>
</protein>
<evidence type="ECO:0000259" key="12">
    <source>
        <dbReference type="PROSITE" id="PS50110"/>
    </source>
</evidence>
<name>A0AAW9QVT3_9CHRO</name>
<dbReference type="FunFam" id="3.30.565.10:FF:000016">
    <property type="entry name" value="Chemotaxis protein CheA, putative"/>
    <property type="match status" value="1"/>
</dbReference>
<dbReference type="AlphaFoldDB" id="A0AAW9QVT3"/>
<dbReference type="Pfam" id="PF02895">
    <property type="entry name" value="H-kinase_dim"/>
    <property type="match status" value="1"/>
</dbReference>
<keyword evidence="3 8" id="KW-0597">Phosphoprotein</keyword>
<dbReference type="Gene3D" id="3.40.50.2300">
    <property type="match status" value="1"/>
</dbReference>
<evidence type="ECO:0000256" key="4">
    <source>
        <dbReference type="ARBA" id="ARBA00022679"/>
    </source>
</evidence>
<dbReference type="GO" id="GO:0006935">
    <property type="term" value="P:chemotaxis"/>
    <property type="evidence" value="ECO:0007669"/>
    <property type="project" value="UniProtKB-KW"/>
</dbReference>
<dbReference type="SMART" id="SM00260">
    <property type="entry name" value="CheW"/>
    <property type="match status" value="1"/>
</dbReference>
<dbReference type="PANTHER" id="PTHR43395">
    <property type="entry name" value="SENSOR HISTIDINE KINASE CHEA"/>
    <property type="match status" value="1"/>
</dbReference>
<keyword evidence="9" id="KW-0175">Coiled coil</keyword>
<dbReference type="SUPFAM" id="SSF52172">
    <property type="entry name" value="CheY-like"/>
    <property type="match status" value="1"/>
</dbReference>
<evidence type="ECO:0000256" key="8">
    <source>
        <dbReference type="PROSITE-ProRule" id="PRU00169"/>
    </source>
</evidence>
<evidence type="ECO:0000256" key="6">
    <source>
        <dbReference type="ARBA" id="ARBA00023012"/>
    </source>
</evidence>
<dbReference type="SMART" id="SM00387">
    <property type="entry name" value="HATPase_c"/>
    <property type="match status" value="1"/>
</dbReference>
<dbReference type="EC" id="2.7.13.3" evidence="2"/>
<feature type="domain" description="Response regulatory" evidence="12">
    <location>
        <begin position="604"/>
        <end position="720"/>
    </location>
</feature>
<dbReference type="InterPro" id="IPR037006">
    <property type="entry name" value="CheA-like_homodim_sf"/>
</dbReference>
<dbReference type="Gene3D" id="2.30.30.40">
    <property type="entry name" value="SH3 Domains"/>
    <property type="match status" value="1"/>
</dbReference>
<dbReference type="PROSITE" id="PS50109">
    <property type="entry name" value="HIS_KIN"/>
    <property type="match status" value="1"/>
</dbReference>
<dbReference type="InterPro" id="IPR008207">
    <property type="entry name" value="Sig_transdc_His_kin_Hpt_dom"/>
</dbReference>
<dbReference type="InterPro" id="IPR005467">
    <property type="entry name" value="His_kinase_dom"/>
</dbReference>
<comment type="caution">
    <text evidence="14">The sequence shown here is derived from an EMBL/GenBank/DDBJ whole genome shotgun (WGS) entry which is preliminary data.</text>
</comment>
<dbReference type="PANTHER" id="PTHR43395:SF1">
    <property type="entry name" value="CHEMOTAXIS PROTEIN CHEA"/>
    <property type="match status" value="1"/>
</dbReference>
<feature type="domain" description="HPt" evidence="13">
    <location>
        <begin position="1"/>
        <end position="105"/>
    </location>
</feature>
<dbReference type="InterPro" id="IPR036890">
    <property type="entry name" value="HATPase_C_sf"/>
</dbReference>
<dbReference type="SMART" id="SM00448">
    <property type="entry name" value="REC"/>
    <property type="match status" value="1"/>
</dbReference>
<feature type="coiled-coil region" evidence="9">
    <location>
        <begin position="187"/>
        <end position="232"/>
    </location>
</feature>
<dbReference type="Gene3D" id="1.20.120.160">
    <property type="entry name" value="HPT domain"/>
    <property type="match status" value="1"/>
</dbReference>
<dbReference type="InterPro" id="IPR036061">
    <property type="entry name" value="CheW-like_dom_sf"/>
</dbReference>
<keyword evidence="6" id="KW-0902">Two-component regulatory system</keyword>
<dbReference type="PROSITE" id="PS50110">
    <property type="entry name" value="RESPONSE_REGULATORY"/>
    <property type="match status" value="1"/>
</dbReference>
<evidence type="ECO:0000256" key="1">
    <source>
        <dbReference type="ARBA" id="ARBA00000085"/>
    </source>
</evidence>
<evidence type="ECO:0000259" key="11">
    <source>
        <dbReference type="PROSITE" id="PS50109"/>
    </source>
</evidence>
<evidence type="ECO:0000256" key="10">
    <source>
        <dbReference type="SAM" id="MobiDB-lite"/>
    </source>
</evidence>
<evidence type="ECO:0000256" key="5">
    <source>
        <dbReference type="ARBA" id="ARBA00022777"/>
    </source>
</evidence>
<dbReference type="GO" id="GO:0000155">
    <property type="term" value="F:phosphorelay sensor kinase activity"/>
    <property type="evidence" value="ECO:0007669"/>
    <property type="project" value="InterPro"/>
</dbReference>
<dbReference type="CDD" id="cd00088">
    <property type="entry name" value="HPT"/>
    <property type="match status" value="1"/>
</dbReference>
<evidence type="ECO:0000259" key="13">
    <source>
        <dbReference type="PROSITE" id="PS50894"/>
    </source>
</evidence>
<dbReference type="Proteomes" id="UP001328733">
    <property type="component" value="Unassembled WGS sequence"/>
</dbReference>
<comment type="catalytic activity">
    <reaction evidence="1">
        <text>ATP + protein L-histidine = ADP + protein N-phospho-L-histidine.</text>
        <dbReference type="EC" id="2.7.13.3"/>
    </reaction>
</comment>
<dbReference type="Pfam" id="PF01584">
    <property type="entry name" value="CheW"/>
    <property type="match status" value="1"/>
</dbReference>
<dbReference type="InterPro" id="IPR004358">
    <property type="entry name" value="Sig_transdc_His_kin-like_C"/>
</dbReference>
<keyword evidence="15" id="KW-1185">Reference proteome</keyword>
<evidence type="ECO:0000256" key="2">
    <source>
        <dbReference type="ARBA" id="ARBA00012438"/>
    </source>
</evidence>
<dbReference type="SUPFAM" id="SSF50341">
    <property type="entry name" value="CheW-like"/>
    <property type="match status" value="1"/>
</dbReference>
<dbReference type="InterPro" id="IPR036097">
    <property type="entry name" value="HisK_dim/P_sf"/>
</dbReference>
<dbReference type="GO" id="GO:0005737">
    <property type="term" value="C:cytoplasm"/>
    <property type="evidence" value="ECO:0007669"/>
    <property type="project" value="InterPro"/>
</dbReference>
<dbReference type="InterPro" id="IPR004105">
    <property type="entry name" value="CheA-like_dim"/>
</dbReference>
<keyword evidence="4" id="KW-0808">Transferase</keyword>
<dbReference type="Pfam" id="PF01627">
    <property type="entry name" value="Hpt"/>
    <property type="match status" value="1"/>
</dbReference>
<feature type="region of interest" description="Disordered" evidence="10">
    <location>
        <begin position="124"/>
        <end position="156"/>
    </location>
</feature>
<organism evidence="14 15">
    <name type="scientific">Pannus brasiliensis CCIBt3594</name>
    <dbReference type="NCBI Taxonomy" id="1427578"/>
    <lineage>
        <taxon>Bacteria</taxon>
        <taxon>Bacillati</taxon>
        <taxon>Cyanobacteriota</taxon>
        <taxon>Cyanophyceae</taxon>
        <taxon>Oscillatoriophycideae</taxon>
        <taxon>Chroococcales</taxon>
        <taxon>Microcystaceae</taxon>
        <taxon>Pannus</taxon>
    </lineage>
</organism>
<dbReference type="EMBL" id="JBAFSM010000045">
    <property type="protein sequence ID" value="MEG3439294.1"/>
    <property type="molecule type" value="Genomic_DNA"/>
</dbReference>
<dbReference type="PROSITE" id="PS50894">
    <property type="entry name" value="HPT"/>
    <property type="match status" value="1"/>
</dbReference>
<feature type="modified residue" description="4-aspartylphosphate" evidence="8">
    <location>
        <position position="653"/>
    </location>
</feature>
<dbReference type="PRINTS" id="PR00344">
    <property type="entry name" value="BCTRLSENSOR"/>
</dbReference>
<dbReference type="Pfam" id="PF00072">
    <property type="entry name" value="Response_reg"/>
    <property type="match status" value="1"/>
</dbReference>
<dbReference type="SUPFAM" id="SSF55874">
    <property type="entry name" value="ATPase domain of HSP90 chaperone/DNA topoisomerase II/histidine kinase"/>
    <property type="match status" value="1"/>
</dbReference>
<reference evidence="14 15" key="1">
    <citation type="submission" date="2024-01" db="EMBL/GenBank/DDBJ databases">
        <title>Genomic insights into the taxonomy and metabolism of the cyanobacterium Pannus brasiliensis CCIBt3594.</title>
        <authorList>
            <person name="Machado M."/>
            <person name="Botero N.B."/>
            <person name="Andreote A.P.D."/>
            <person name="Feitosa A.M.T."/>
            <person name="Popin R."/>
            <person name="Sivonen K."/>
            <person name="Fiore M.F."/>
        </authorList>
    </citation>
    <scope>NUCLEOTIDE SEQUENCE [LARGE SCALE GENOMIC DNA]</scope>
    <source>
        <strain evidence="14 15">CCIBt3594</strain>
    </source>
</reference>
<evidence type="ECO:0000256" key="3">
    <source>
        <dbReference type="ARBA" id="ARBA00022553"/>
    </source>
</evidence>
<feature type="modified residue" description="Phosphohistidine" evidence="7">
    <location>
        <position position="48"/>
    </location>
</feature>
<evidence type="ECO:0000313" key="14">
    <source>
        <dbReference type="EMBL" id="MEG3439294.1"/>
    </source>
</evidence>
<feature type="domain" description="Histidine kinase" evidence="11">
    <location>
        <begin position="203"/>
        <end position="442"/>
    </location>
</feature>
<dbReference type="InterPro" id="IPR011006">
    <property type="entry name" value="CheY-like_superfamily"/>
</dbReference>
<dbReference type="Gene3D" id="1.10.287.560">
    <property type="entry name" value="Histidine kinase CheA-like, homodimeric domain"/>
    <property type="match status" value="1"/>
</dbReference>
<gene>
    <name evidence="14" type="ORF">V0288_19365</name>
</gene>
<dbReference type="InterPro" id="IPR051315">
    <property type="entry name" value="Bact_Chemotaxis_CheA"/>
</dbReference>
<dbReference type="InterPro" id="IPR001789">
    <property type="entry name" value="Sig_transdc_resp-reg_receiver"/>
</dbReference>
<dbReference type="InterPro" id="IPR036641">
    <property type="entry name" value="HPT_dom_sf"/>
</dbReference>
<evidence type="ECO:0000256" key="7">
    <source>
        <dbReference type="PROSITE-ProRule" id="PRU00110"/>
    </source>
</evidence>
<dbReference type="InterPro" id="IPR002545">
    <property type="entry name" value="CheW-lke_dom"/>
</dbReference>
<keyword evidence="5" id="KW-0418">Kinase</keyword>
<dbReference type="GO" id="GO:0005524">
    <property type="term" value="F:ATP binding"/>
    <property type="evidence" value="ECO:0007669"/>
    <property type="project" value="UniProtKB-KW"/>
</dbReference>
<proteinExistence type="predicted"/>
<dbReference type="RefSeq" id="WP_332866780.1">
    <property type="nucleotide sequence ID" value="NZ_JBAFSM010000045.1"/>
</dbReference>
<dbReference type="SMART" id="SM01231">
    <property type="entry name" value="H-kinase_dim"/>
    <property type="match status" value="1"/>
</dbReference>
<evidence type="ECO:0000313" key="15">
    <source>
        <dbReference type="Proteomes" id="UP001328733"/>
    </source>
</evidence>
<dbReference type="SUPFAM" id="SSF47226">
    <property type="entry name" value="Histidine-containing phosphotransfer domain, HPT domain"/>
    <property type="match status" value="1"/>
</dbReference>
<dbReference type="InterPro" id="IPR003594">
    <property type="entry name" value="HATPase_dom"/>
</dbReference>
<dbReference type="SUPFAM" id="SSF47384">
    <property type="entry name" value="Homodimeric domain of signal transducing histidine kinase"/>
    <property type="match status" value="1"/>
</dbReference>
<dbReference type="SMART" id="SM00073">
    <property type="entry name" value="HPT"/>
    <property type="match status" value="1"/>
</dbReference>
<dbReference type="Gene3D" id="3.30.565.10">
    <property type="entry name" value="Histidine kinase-like ATPase, C-terminal domain"/>
    <property type="match status" value="1"/>
</dbReference>
<evidence type="ECO:0000256" key="9">
    <source>
        <dbReference type="SAM" id="Coils"/>
    </source>
</evidence>